<evidence type="ECO:0000313" key="2">
    <source>
        <dbReference type="EMBL" id="KAF2730118.1"/>
    </source>
</evidence>
<dbReference type="PANTHER" id="PTHR42085:SF1">
    <property type="entry name" value="F-BOX DOMAIN-CONTAINING PROTEIN"/>
    <property type="match status" value="1"/>
</dbReference>
<feature type="compositionally biased region" description="Polar residues" evidence="1">
    <location>
        <begin position="50"/>
        <end position="64"/>
    </location>
</feature>
<organism evidence="2 3">
    <name type="scientific">Polyplosphaeria fusca</name>
    <dbReference type="NCBI Taxonomy" id="682080"/>
    <lineage>
        <taxon>Eukaryota</taxon>
        <taxon>Fungi</taxon>
        <taxon>Dikarya</taxon>
        <taxon>Ascomycota</taxon>
        <taxon>Pezizomycotina</taxon>
        <taxon>Dothideomycetes</taxon>
        <taxon>Pleosporomycetidae</taxon>
        <taxon>Pleosporales</taxon>
        <taxon>Tetraplosphaeriaceae</taxon>
        <taxon>Polyplosphaeria</taxon>
    </lineage>
</organism>
<dbReference type="InterPro" id="IPR038883">
    <property type="entry name" value="AN11006-like"/>
</dbReference>
<feature type="region of interest" description="Disordered" evidence="1">
    <location>
        <begin position="41"/>
        <end position="64"/>
    </location>
</feature>
<dbReference type="PANTHER" id="PTHR42085">
    <property type="entry name" value="F-BOX DOMAIN-CONTAINING PROTEIN"/>
    <property type="match status" value="1"/>
</dbReference>
<keyword evidence="3" id="KW-1185">Reference proteome</keyword>
<dbReference type="Proteomes" id="UP000799444">
    <property type="component" value="Unassembled WGS sequence"/>
</dbReference>
<proteinExistence type="predicted"/>
<dbReference type="EMBL" id="ML996225">
    <property type="protein sequence ID" value="KAF2730118.1"/>
    <property type="molecule type" value="Genomic_DNA"/>
</dbReference>
<protein>
    <submittedName>
        <fullName evidence="2">Uncharacterized protein</fullName>
    </submittedName>
</protein>
<accession>A0A9P4QRJ3</accession>
<evidence type="ECO:0000313" key="3">
    <source>
        <dbReference type="Proteomes" id="UP000799444"/>
    </source>
</evidence>
<dbReference type="AlphaFoldDB" id="A0A9P4QRJ3"/>
<name>A0A9P4QRJ3_9PLEO</name>
<reference evidence="2" key="1">
    <citation type="journal article" date="2020" name="Stud. Mycol.">
        <title>101 Dothideomycetes genomes: a test case for predicting lifestyles and emergence of pathogens.</title>
        <authorList>
            <person name="Haridas S."/>
            <person name="Albert R."/>
            <person name="Binder M."/>
            <person name="Bloem J."/>
            <person name="Labutti K."/>
            <person name="Salamov A."/>
            <person name="Andreopoulos B."/>
            <person name="Baker S."/>
            <person name="Barry K."/>
            <person name="Bills G."/>
            <person name="Bluhm B."/>
            <person name="Cannon C."/>
            <person name="Castanera R."/>
            <person name="Culley D."/>
            <person name="Daum C."/>
            <person name="Ezra D."/>
            <person name="Gonzalez J."/>
            <person name="Henrissat B."/>
            <person name="Kuo A."/>
            <person name="Liang C."/>
            <person name="Lipzen A."/>
            <person name="Lutzoni F."/>
            <person name="Magnuson J."/>
            <person name="Mondo S."/>
            <person name="Nolan M."/>
            <person name="Ohm R."/>
            <person name="Pangilinan J."/>
            <person name="Park H.-J."/>
            <person name="Ramirez L."/>
            <person name="Alfaro M."/>
            <person name="Sun H."/>
            <person name="Tritt A."/>
            <person name="Yoshinaga Y."/>
            <person name="Zwiers L.-H."/>
            <person name="Turgeon B."/>
            <person name="Goodwin S."/>
            <person name="Spatafora J."/>
            <person name="Crous P."/>
            <person name="Grigoriev I."/>
        </authorList>
    </citation>
    <scope>NUCLEOTIDE SEQUENCE</scope>
    <source>
        <strain evidence="2">CBS 125425</strain>
    </source>
</reference>
<evidence type="ECO:0000256" key="1">
    <source>
        <dbReference type="SAM" id="MobiDB-lite"/>
    </source>
</evidence>
<comment type="caution">
    <text evidence="2">The sequence shown here is derived from an EMBL/GenBank/DDBJ whole genome shotgun (WGS) entry which is preliminary data.</text>
</comment>
<dbReference type="OrthoDB" id="4790878at2759"/>
<gene>
    <name evidence="2" type="ORF">EJ04DRAFT_568013</name>
</gene>
<sequence>MATNSTVVNPLRALPPDTDPGEDLELATALTRLRTISSAWRKDREPCRSPQRNLPSSRKSTPITPMSAPYALPLPPKQLSLLFRLPPEVRNLIYEHALTFSERPLRLCEDYLPQHTEWPGEENVNYTLYAILSNGIHQEFNRLKYVCRELWTETAGLEAKYNRILVLKGELADCGAIPSFLRFAETCSPEKLSWLRRIDIRTTCGPDSFLADYASDFSDLADFCYMHPRTQVRYILPGFPNYTFFPTLDWQIIATCTLYKWAFCDVDMRPLAPSIPPYDTDLPLDDAIHSAKEWRGIYTMRDISARNLICILPDGHTNVDETDFPDSVGLRVKKLWVKLVRHWGKFGLQADDL</sequence>
<feature type="region of interest" description="Disordered" evidence="1">
    <location>
        <begin position="1"/>
        <end position="21"/>
    </location>
</feature>